<evidence type="ECO:0000256" key="5">
    <source>
        <dbReference type="HAMAP-Rule" id="MF_00294"/>
    </source>
</evidence>
<dbReference type="Gene3D" id="2.20.28.120">
    <property type="entry name" value="Ribosomal protein L33"/>
    <property type="match status" value="1"/>
</dbReference>
<dbReference type="PATRIC" id="fig|1316930.3.peg.45"/>
<comment type="similarity">
    <text evidence="1 5">Belongs to the bacterial ribosomal protein bL33 family.</text>
</comment>
<dbReference type="Pfam" id="PF00471">
    <property type="entry name" value="Ribosomal_L33"/>
    <property type="match status" value="1"/>
</dbReference>
<name>A0A059Y2P7_MYCBV</name>
<dbReference type="EMBL" id="CP005933">
    <property type="protein sequence ID" value="AIA33635.1"/>
    <property type="molecule type" value="Genomic_DNA"/>
</dbReference>
<proteinExistence type="inferred from homology"/>
<reference evidence="6 7" key="1">
    <citation type="submission" date="2013-04" db="EMBL/GenBank/DDBJ databases">
        <authorList>
            <person name="Lin L."/>
            <person name="Zeng Z."/>
            <person name="Xie J."/>
            <person name="Luo L."/>
            <person name="Yang Z."/>
            <person name="Liang W."/>
            <person name="Lin H."/>
            <person name="Dong C."/>
            <person name="Sun Y."/>
        </authorList>
    </citation>
    <scope>NUCLEOTIDE SEQUENCE [LARGE SCALE GENOMIC DNA]</scope>
    <source>
        <strain evidence="6 7">CQ-W70</strain>
    </source>
</reference>
<dbReference type="HOGENOM" id="CLU_190949_0_1_14"/>
<dbReference type="GeneID" id="66646027"/>
<evidence type="ECO:0000256" key="1">
    <source>
        <dbReference type="ARBA" id="ARBA00007596"/>
    </source>
</evidence>
<evidence type="ECO:0000256" key="3">
    <source>
        <dbReference type="ARBA" id="ARBA00023274"/>
    </source>
</evidence>
<dbReference type="InterPro" id="IPR001705">
    <property type="entry name" value="Ribosomal_bL33"/>
</dbReference>
<dbReference type="GO" id="GO:0005840">
    <property type="term" value="C:ribosome"/>
    <property type="evidence" value="ECO:0007669"/>
    <property type="project" value="UniProtKB-KW"/>
</dbReference>
<dbReference type="HAMAP" id="MF_00294">
    <property type="entry name" value="Ribosomal_bL33"/>
    <property type="match status" value="1"/>
</dbReference>
<dbReference type="InterPro" id="IPR038584">
    <property type="entry name" value="Ribosomal_bL33_sf"/>
</dbReference>
<evidence type="ECO:0000256" key="2">
    <source>
        <dbReference type="ARBA" id="ARBA00022980"/>
    </source>
</evidence>
<sequence>MLRKKVTLSCEDCHSMNYSTNKSLMSVDRITVKKFCRKCNKHTMHKEEK</sequence>
<accession>A0A059Y2P7</accession>
<dbReference type="Proteomes" id="UP000027182">
    <property type="component" value="Chromosome"/>
</dbReference>
<dbReference type="InterPro" id="IPR011332">
    <property type="entry name" value="Ribosomal_zn-bd"/>
</dbReference>
<evidence type="ECO:0000256" key="4">
    <source>
        <dbReference type="ARBA" id="ARBA00035176"/>
    </source>
</evidence>
<dbReference type="GO" id="GO:0006412">
    <property type="term" value="P:translation"/>
    <property type="evidence" value="ECO:0007669"/>
    <property type="project" value="UniProtKB-UniRule"/>
</dbReference>
<dbReference type="GO" id="GO:1990904">
    <property type="term" value="C:ribonucleoprotein complex"/>
    <property type="evidence" value="ECO:0007669"/>
    <property type="project" value="UniProtKB-KW"/>
</dbReference>
<organism evidence="6 7">
    <name type="scientific">Mycoplasmopsis bovis CQ-W70</name>
    <dbReference type="NCBI Taxonomy" id="1316930"/>
    <lineage>
        <taxon>Bacteria</taxon>
        <taxon>Bacillati</taxon>
        <taxon>Mycoplasmatota</taxon>
        <taxon>Mycoplasmoidales</taxon>
        <taxon>Metamycoplasmataceae</taxon>
        <taxon>Mycoplasmopsis</taxon>
    </lineage>
</organism>
<dbReference type="GO" id="GO:0003735">
    <property type="term" value="F:structural constituent of ribosome"/>
    <property type="evidence" value="ECO:0007669"/>
    <property type="project" value="InterPro"/>
</dbReference>
<dbReference type="NCBIfam" id="NF001764">
    <property type="entry name" value="PRK00504.1"/>
    <property type="match status" value="1"/>
</dbReference>
<evidence type="ECO:0000313" key="7">
    <source>
        <dbReference type="Proteomes" id="UP000027182"/>
    </source>
</evidence>
<keyword evidence="3 5" id="KW-0687">Ribonucleoprotein</keyword>
<keyword evidence="2 5" id="KW-0689">Ribosomal protein</keyword>
<evidence type="ECO:0000313" key="6">
    <source>
        <dbReference type="EMBL" id="AIA33635.1"/>
    </source>
</evidence>
<dbReference type="SUPFAM" id="SSF57829">
    <property type="entry name" value="Zn-binding ribosomal proteins"/>
    <property type="match status" value="1"/>
</dbReference>
<protein>
    <recommendedName>
        <fullName evidence="4 5">Large ribosomal subunit protein bL33</fullName>
    </recommendedName>
</protein>
<dbReference type="KEGG" id="mbq:K668_00215"/>
<dbReference type="GO" id="GO:0005737">
    <property type="term" value="C:cytoplasm"/>
    <property type="evidence" value="ECO:0007669"/>
    <property type="project" value="UniProtKB-ARBA"/>
</dbReference>
<dbReference type="AlphaFoldDB" id="A0A059Y2P7"/>
<dbReference type="RefSeq" id="WP_013456379.1">
    <property type="nucleotide sequence ID" value="NZ_CP005933.1"/>
</dbReference>
<dbReference type="NCBIfam" id="TIGR01023">
    <property type="entry name" value="rpmG_bact"/>
    <property type="match status" value="1"/>
</dbReference>
<gene>
    <name evidence="5 6" type="primary">rpmG</name>
    <name evidence="6" type="ORF">K668_00215</name>
</gene>